<evidence type="ECO:0000313" key="1">
    <source>
        <dbReference type="EMBL" id="KAK9769708.1"/>
    </source>
</evidence>
<protein>
    <submittedName>
        <fullName evidence="1">Uncharacterized protein</fullName>
    </submittedName>
</protein>
<organism evidence="1 2">
    <name type="scientific">Seiridium cardinale</name>
    <dbReference type="NCBI Taxonomy" id="138064"/>
    <lineage>
        <taxon>Eukaryota</taxon>
        <taxon>Fungi</taxon>
        <taxon>Dikarya</taxon>
        <taxon>Ascomycota</taxon>
        <taxon>Pezizomycotina</taxon>
        <taxon>Sordariomycetes</taxon>
        <taxon>Xylariomycetidae</taxon>
        <taxon>Amphisphaeriales</taxon>
        <taxon>Sporocadaceae</taxon>
        <taxon>Seiridium</taxon>
    </lineage>
</organism>
<accession>A0ABR2X7G2</accession>
<reference evidence="1 2" key="1">
    <citation type="submission" date="2024-02" db="EMBL/GenBank/DDBJ databases">
        <title>First draft genome assembly of two strains of Seiridium cardinale.</title>
        <authorList>
            <person name="Emiliani G."/>
            <person name="Scali E."/>
        </authorList>
    </citation>
    <scope>NUCLEOTIDE SEQUENCE [LARGE SCALE GENOMIC DNA]</scope>
    <source>
        <strain evidence="1 2">BM-138-000479</strain>
    </source>
</reference>
<comment type="caution">
    <text evidence="1">The sequence shown here is derived from an EMBL/GenBank/DDBJ whole genome shotgun (WGS) entry which is preliminary data.</text>
</comment>
<sequence>MPRPRRWMYGTPVRWVGVIRPDEQLAAVNHIETEGDVSYMLPWNQSGPKELLGAFLWWTLGAKAAEVDPYVSIEDRHRIRVHAFGHKEDRHGVLIAWQPRTLEWHATLWAVQR</sequence>
<name>A0ABR2X7G2_9PEZI</name>
<proteinExistence type="predicted"/>
<gene>
    <name evidence="1" type="ORF">SCAR479_13594</name>
</gene>
<dbReference type="EMBL" id="JARVKM010000113">
    <property type="protein sequence ID" value="KAK9769708.1"/>
    <property type="molecule type" value="Genomic_DNA"/>
</dbReference>
<keyword evidence="2" id="KW-1185">Reference proteome</keyword>
<dbReference type="Proteomes" id="UP001465668">
    <property type="component" value="Unassembled WGS sequence"/>
</dbReference>
<evidence type="ECO:0000313" key="2">
    <source>
        <dbReference type="Proteomes" id="UP001465668"/>
    </source>
</evidence>